<dbReference type="EMBL" id="VSRR010000594">
    <property type="protein sequence ID" value="MPC17492.1"/>
    <property type="molecule type" value="Genomic_DNA"/>
</dbReference>
<dbReference type="AlphaFoldDB" id="A0A5B7D8G0"/>
<name>A0A5B7D8G0_PORTR</name>
<organism evidence="1 2">
    <name type="scientific">Portunus trituberculatus</name>
    <name type="common">Swimming crab</name>
    <name type="synonym">Neptunus trituberculatus</name>
    <dbReference type="NCBI Taxonomy" id="210409"/>
    <lineage>
        <taxon>Eukaryota</taxon>
        <taxon>Metazoa</taxon>
        <taxon>Ecdysozoa</taxon>
        <taxon>Arthropoda</taxon>
        <taxon>Crustacea</taxon>
        <taxon>Multicrustacea</taxon>
        <taxon>Malacostraca</taxon>
        <taxon>Eumalacostraca</taxon>
        <taxon>Eucarida</taxon>
        <taxon>Decapoda</taxon>
        <taxon>Pleocyemata</taxon>
        <taxon>Brachyura</taxon>
        <taxon>Eubrachyura</taxon>
        <taxon>Portunoidea</taxon>
        <taxon>Portunidae</taxon>
        <taxon>Portuninae</taxon>
        <taxon>Portunus</taxon>
    </lineage>
</organism>
<comment type="caution">
    <text evidence="1">The sequence shown here is derived from an EMBL/GenBank/DDBJ whole genome shotgun (WGS) entry which is preliminary data.</text>
</comment>
<reference evidence="1 2" key="1">
    <citation type="submission" date="2019-05" db="EMBL/GenBank/DDBJ databases">
        <title>Another draft genome of Portunus trituberculatus and its Hox gene families provides insights of decapod evolution.</title>
        <authorList>
            <person name="Jeong J.-H."/>
            <person name="Song I."/>
            <person name="Kim S."/>
            <person name="Choi T."/>
            <person name="Kim D."/>
            <person name="Ryu S."/>
            <person name="Kim W."/>
        </authorList>
    </citation>
    <scope>NUCLEOTIDE SEQUENCE [LARGE SCALE GENOMIC DNA]</scope>
    <source>
        <tissue evidence="1">Muscle</tissue>
    </source>
</reference>
<accession>A0A5B7D8G0</accession>
<evidence type="ECO:0000313" key="2">
    <source>
        <dbReference type="Proteomes" id="UP000324222"/>
    </source>
</evidence>
<dbReference type="Proteomes" id="UP000324222">
    <property type="component" value="Unassembled WGS sequence"/>
</dbReference>
<evidence type="ECO:0000313" key="1">
    <source>
        <dbReference type="EMBL" id="MPC17492.1"/>
    </source>
</evidence>
<gene>
    <name evidence="1" type="ORF">E2C01_010351</name>
</gene>
<keyword evidence="2" id="KW-1185">Reference proteome</keyword>
<proteinExistence type="predicted"/>
<protein>
    <submittedName>
        <fullName evidence="1">Uncharacterized protein</fullName>
    </submittedName>
</protein>
<sequence length="167" mass="18184">MAKARPMRGAPWQQCEGQSSTPLTICISRVRHGASFLASLIFRFRTAMLLDLKTLRVPDSLSANLPTWLKLQEYLIVFLGDTAHGDSTEVVALVQLCPEARCTVHCARLIDDEVEVCAGDAQDTQFGQASKRPNDRNSKVLRIAVAGVFGAAVTEHTAIRRHAAAAV</sequence>